<evidence type="ECO:0000313" key="2">
    <source>
        <dbReference type="EMBL" id="AZB01904.1"/>
    </source>
</evidence>
<organism evidence="3 4">
    <name type="scientific">Chryseobacterium joostei</name>
    <dbReference type="NCBI Taxonomy" id="112234"/>
    <lineage>
        <taxon>Bacteria</taxon>
        <taxon>Pseudomonadati</taxon>
        <taxon>Bacteroidota</taxon>
        <taxon>Flavobacteriia</taxon>
        <taxon>Flavobacteriales</taxon>
        <taxon>Weeksellaceae</taxon>
        <taxon>Chryseobacterium group</taxon>
        <taxon>Chryseobacterium</taxon>
    </lineage>
</organism>
<dbReference type="Proteomes" id="UP000279541">
    <property type="component" value="Chromosome"/>
</dbReference>
<evidence type="ECO:0000313" key="3">
    <source>
        <dbReference type="EMBL" id="SIS34718.1"/>
    </source>
</evidence>
<dbReference type="InterPro" id="IPR025460">
    <property type="entry name" value="DUF4280"/>
</dbReference>
<feature type="region of interest" description="Disordered" evidence="1">
    <location>
        <begin position="1"/>
        <end position="47"/>
    </location>
</feature>
<dbReference type="EMBL" id="FTNZ01000004">
    <property type="protein sequence ID" value="SIS34718.1"/>
    <property type="molecule type" value="Genomic_DNA"/>
</dbReference>
<sequence>MGRLDNDGDAVDPATQNPGTTQDNDQMKADNRQKMDDKRAEDERKEKAEAGLKVVIDTATLECTQCTNPKGIMVVNYNTPTIQEKKTATVKEKGPKSLVFTGNCLKSPYAKLPCATVMNVGEWKGVGTYQSQEQLVLLQQSTIPCKYGKVDIKITDSGQIHQPESIEAKGAPVPEQKEKQTCGIQYRKDVTCVKYGSAYGPLYSGSLKLGSYKNWSTIVSSGKVSVEEKEIILAMSENEGNMDAIQSYDSEALTVGAMQKTLTTDGYGELPIQMWEFKQDYPDKFKELFENCGWKVKEIEIPQKNKKVIKKYQAYYNDTTGSALKTLIRKGFDAKTNKKNVVCAPIEPFINACKDADFQGKQIVDFIKRLHSAINKKPTGYTNSIKDFVKSKLGKATVLDHDVNRPGHVSNCFRDALNQFFAANKKVSKDPEDWKENHATYEKDILEIYGPLRGRKPYTMTSASDRYTKLKSKL</sequence>
<dbReference type="STRING" id="112234.SAMN05421768_10487"/>
<reference evidence="2 5" key="2">
    <citation type="submission" date="2018-11" db="EMBL/GenBank/DDBJ databases">
        <title>Proposal to divide the Flavobacteriaceae and reorganize its genera based on Amino Acid Identity values calculated from whole genome sequences.</title>
        <authorList>
            <person name="Nicholson A.C."/>
            <person name="Gulvik C.A."/>
            <person name="Whitney A.M."/>
            <person name="Humrighouse B.W."/>
            <person name="Bell M."/>
            <person name="Holmes B."/>
            <person name="Steigerwalt A.G."/>
            <person name="Villarma A."/>
            <person name="Sheth M."/>
            <person name="Batra D."/>
            <person name="Pryor J."/>
            <person name="Bernardet J.-F."/>
            <person name="Hugo C."/>
            <person name="Kampfer P."/>
            <person name="Newman J."/>
            <person name="McQuiston J.R."/>
        </authorList>
    </citation>
    <scope>NUCLEOTIDE SEQUENCE [LARGE SCALE GENOMIC DNA]</scope>
    <source>
        <strain evidence="2 5">DSM 16927</strain>
    </source>
</reference>
<evidence type="ECO:0000256" key="1">
    <source>
        <dbReference type="SAM" id="MobiDB-lite"/>
    </source>
</evidence>
<evidence type="ECO:0000313" key="4">
    <source>
        <dbReference type="Proteomes" id="UP000186106"/>
    </source>
</evidence>
<dbReference type="Pfam" id="PF14107">
    <property type="entry name" value="DUF4280"/>
    <property type="match status" value="1"/>
</dbReference>
<dbReference type="KEGG" id="cjt:EG359_20935"/>
<dbReference type="EMBL" id="CP033926">
    <property type="protein sequence ID" value="AZB01904.1"/>
    <property type="molecule type" value="Genomic_DNA"/>
</dbReference>
<dbReference type="Proteomes" id="UP000186106">
    <property type="component" value="Unassembled WGS sequence"/>
</dbReference>
<feature type="compositionally biased region" description="Polar residues" evidence="1">
    <location>
        <begin position="14"/>
        <end position="24"/>
    </location>
</feature>
<evidence type="ECO:0000313" key="5">
    <source>
        <dbReference type="Proteomes" id="UP000279541"/>
    </source>
</evidence>
<protein>
    <submittedName>
        <fullName evidence="2">DUF4280 domain-containing protein</fullName>
    </submittedName>
</protein>
<name>A0A1N7ICC6_9FLAO</name>
<accession>A0A1N7ICC6</accession>
<dbReference type="AlphaFoldDB" id="A0A1N7ICC6"/>
<keyword evidence="5" id="KW-1185">Reference proteome</keyword>
<reference evidence="3 4" key="1">
    <citation type="submission" date="2017-01" db="EMBL/GenBank/DDBJ databases">
        <authorList>
            <person name="Mah S.A."/>
            <person name="Swanson W.J."/>
            <person name="Moy G.W."/>
            <person name="Vacquier V.D."/>
        </authorList>
    </citation>
    <scope>NUCLEOTIDE SEQUENCE [LARGE SCALE GENOMIC DNA]</scope>
    <source>
        <strain evidence="3 4">DSM 16927</strain>
    </source>
</reference>
<dbReference type="RefSeq" id="WP_084180389.1">
    <property type="nucleotide sequence ID" value="NZ_CP033926.1"/>
</dbReference>
<proteinExistence type="predicted"/>
<gene>
    <name evidence="2" type="ORF">EG359_20935</name>
    <name evidence="3" type="ORF">SAMN05421768_10487</name>
</gene>
<feature type="compositionally biased region" description="Basic and acidic residues" evidence="1">
    <location>
        <begin position="25"/>
        <end position="47"/>
    </location>
</feature>
<dbReference type="OrthoDB" id="1242806at2"/>